<dbReference type="STRING" id="1090615.SAMN04515671_2902"/>
<evidence type="ECO:0000313" key="2">
    <source>
        <dbReference type="Proteomes" id="UP000198741"/>
    </source>
</evidence>
<sequence>MSETIEASTPRPAWEQFITPKMEADARRQALRLVNAGGYSLDAAAAEAAAWVRMKAIQAMQIAGLAK</sequence>
<evidence type="ECO:0000313" key="1">
    <source>
        <dbReference type="EMBL" id="SDP08489.1"/>
    </source>
</evidence>
<keyword evidence="2" id="KW-1185">Reference proteome</keyword>
<protein>
    <submittedName>
        <fullName evidence="1">Uncharacterized protein</fullName>
    </submittedName>
</protein>
<accession>A0A1H0PVF8</accession>
<gene>
    <name evidence="1" type="ORF">SAMN04515671_2902</name>
</gene>
<proteinExistence type="predicted"/>
<reference evidence="1 2" key="1">
    <citation type="submission" date="2016-10" db="EMBL/GenBank/DDBJ databases">
        <authorList>
            <person name="de Groot N.N."/>
        </authorList>
    </citation>
    <scope>NUCLEOTIDE SEQUENCE [LARGE SCALE GENOMIC DNA]</scope>
    <source>
        <strain evidence="2">P4-7,KCTC 19426,CECT 7604</strain>
    </source>
</reference>
<name>A0A1H0PVF8_9ACTN</name>
<organism evidence="1 2">
    <name type="scientific">Nakamurella panacisegetis</name>
    <dbReference type="NCBI Taxonomy" id="1090615"/>
    <lineage>
        <taxon>Bacteria</taxon>
        <taxon>Bacillati</taxon>
        <taxon>Actinomycetota</taxon>
        <taxon>Actinomycetes</taxon>
        <taxon>Nakamurellales</taxon>
        <taxon>Nakamurellaceae</taxon>
        <taxon>Nakamurella</taxon>
    </lineage>
</organism>
<dbReference type="RefSeq" id="WP_090476925.1">
    <property type="nucleotide sequence ID" value="NZ_LT629710.1"/>
</dbReference>
<dbReference type="EMBL" id="LT629710">
    <property type="protein sequence ID" value="SDP08489.1"/>
    <property type="molecule type" value="Genomic_DNA"/>
</dbReference>
<dbReference type="AlphaFoldDB" id="A0A1H0PVF8"/>
<dbReference type="Proteomes" id="UP000198741">
    <property type="component" value="Chromosome I"/>
</dbReference>